<feature type="region of interest" description="Disordered" evidence="1">
    <location>
        <begin position="1"/>
        <end position="24"/>
    </location>
</feature>
<dbReference type="InterPro" id="IPR001650">
    <property type="entry name" value="Helicase_C-like"/>
</dbReference>
<dbReference type="SMART" id="SM00490">
    <property type="entry name" value="HELICc"/>
    <property type="match status" value="1"/>
</dbReference>
<evidence type="ECO:0000256" key="1">
    <source>
        <dbReference type="SAM" id="MobiDB-lite"/>
    </source>
</evidence>
<dbReference type="Pfam" id="PF00271">
    <property type="entry name" value="Helicase_C"/>
    <property type="match status" value="1"/>
</dbReference>
<dbReference type="SUPFAM" id="SSF52540">
    <property type="entry name" value="P-loop containing nucleoside triphosphate hydrolases"/>
    <property type="match status" value="2"/>
</dbReference>
<dbReference type="AlphaFoldDB" id="A0A381UCK3"/>
<feature type="domain" description="Helicase C-terminal" evidence="2">
    <location>
        <begin position="647"/>
        <end position="809"/>
    </location>
</feature>
<dbReference type="EMBL" id="UINC01006174">
    <property type="protein sequence ID" value="SVA25936.1"/>
    <property type="molecule type" value="Genomic_DNA"/>
</dbReference>
<name>A0A381UCK3_9ZZZZ</name>
<dbReference type="PROSITE" id="PS51194">
    <property type="entry name" value="HELICASE_CTER"/>
    <property type="match status" value="1"/>
</dbReference>
<sequence length="1215" mass="134217">VEAGVYSRSPGQGYNRESLTDPDVELTPAEPSVVVLDGRAELVSIWRKRDEAGGGVVTVAIVNTANYSGGDDEEWEDALFRIGLTVEPTGGTIGDYPSPELLALTEEEEDLGLIYRDRKTVAIGHGCAAAWEMRPDGQVGNVSIDFLPHFDVPALVPREGQLDVLRLGWLADSDISELVPALRDFVAEYETWLGAQRDLATDVDPKHQPAARRVVRRLEETVDRMHSGIDLLESDPTSHRAFALANEAMLIQMIQGADDRAGRIHDQGEANQERFDSETDWMQSRGERWRPFQLAFQLLALSSSINPGDPDRDLVDLIWFPTGGGKTEAYLAVAATVALHRRLTSGSRPGTDVITRYTYRLLTQQQFLRTARLICALEVVRRREKELGDEPFTAGLWIGEKDAPNKFTDADDRCSEVLTEQRPRNRLGLERCPWCGTRIIPKRQSDRSAYGFDSSSGSFRFHCPDPACIFTEELPVNTVDEHLYREPPTFLVATVDKFARLVWVEEAGVFLGAGDRLPPGLIIQDELHLLSGPLGTTVGIYEAAISTVCGLHGAPPKMVASTATIRDSGSQARALYGRNVAVFPPSGLSVDDSWFAVTDTEQPGRRYVGVMSPCHTPSTSMVRISAILQQVINEVDLSPAERDAYATLVAYHNSLRELGKTVTFARDDIPARMRLVASATENLRRIPDHQIVELTSNVDSEEGAEILSRLEAPYGHPDFVAFLATTNMFSVGVDVQRLGLMLVNGQPKTTSDYIQSSSRVGRGKVPGLVVTHYSSTKPRDRSHYEHFHAYHQALYRYVEPTSVTPFSVPSRRRALHAALVILVRHGLGFTGKASAGAVDFSSPGYIEAREMFLERARLADPAEATATREDLERLEETWQQEADQTGEAALYYDAHRPHRGLLIQADGHGRGWKTMNSMRAVDSESPLCSQGEDPQTERTVRSSQALVPFGVGAIYDHLGESFVACDTGQWAGTTGRIIPFDRLAEKLGVEEFRLPPVKTRNEGCLPFVRFPGWLFCPSCRKMWFWNEETGQRPECGETTCRGSSRLAPMRFLMICRQGHLGDVDWHRWAHSNGDQHCNTRELDFKTLSNRGGGLSSLEIRCRTCGSSRSLDGLTMPGTAESVGMACPSRQPWEHPPAGGCEEVPLIVQRGASNVHYPQLSSALDIPPGSDHDENKTVEEALRASRAFELTVNTIDSTGNLNTDGTITGSIDMFIP</sequence>
<dbReference type="Gene3D" id="3.40.50.300">
    <property type="entry name" value="P-loop containing nucleotide triphosphate hydrolases"/>
    <property type="match status" value="2"/>
</dbReference>
<proteinExistence type="predicted"/>
<evidence type="ECO:0000259" key="2">
    <source>
        <dbReference type="PROSITE" id="PS51194"/>
    </source>
</evidence>
<protein>
    <recommendedName>
        <fullName evidence="2">Helicase C-terminal domain-containing protein</fullName>
    </recommendedName>
</protein>
<reference evidence="3" key="1">
    <citation type="submission" date="2018-05" db="EMBL/GenBank/DDBJ databases">
        <authorList>
            <person name="Lanie J.A."/>
            <person name="Ng W.-L."/>
            <person name="Kazmierczak K.M."/>
            <person name="Andrzejewski T.M."/>
            <person name="Davidsen T.M."/>
            <person name="Wayne K.J."/>
            <person name="Tettelin H."/>
            <person name="Glass J.I."/>
            <person name="Rusch D."/>
            <person name="Podicherti R."/>
            <person name="Tsui H.-C.T."/>
            <person name="Winkler M.E."/>
        </authorList>
    </citation>
    <scope>NUCLEOTIDE SEQUENCE</scope>
</reference>
<organism evidence="3">
    <name type="scientific">marine metagenome</name>
    <dbReference type="NCBI Taxonomy" id="408172"/>
    <lineage>
        <taxon>unclassified sequences</taxon>
        <taxon>metagenomes</taxon>
        <taxon>ecological metagenomes</taxon>
    </lineage>
</organism>
<accession>A0A381UCK3</accession>
<gene>
    <name evidence="3" type="ORF">METZ01_LOCUS78790</name>
</gene>
<dbReference type="InterPro" id="IPR027417">
    <property type="entry name" value="P-loop_NTPase"/>
</dbReference>
<evidence type="ECO:0000313" key="3">
    <source>
        <dbReference type="EMBL" id="SVA25936.1"/>
    </source>
</evidence>
<feature type="non-terminal residue" evidence="3">
    <location>
        <position position="1"/>
    </location>
</feature>
<dbReference type="CDD" id="cd18785">
    <property type="entry name" value="SF2_C"/>
    <property type="match status" value="1"/>
</dbReference>